<dbReference type="InterPro" id="IPR014710">
    <property type="entry name" value="RmlC-like_jellyroll"/>
</dbReference>
<organism evidence="6 7">
    <name type="scientific">Paramylibacter kogurei</name>
    <dbReference type="NCBI Taxonomy" id="1889778"/>
    <lineage>
        <taxon>Bacteria</taxon>
        <taxon>Pseudomonadati</taxon>
        <taxon>Pseudomonadota</taxon>
        <taxon>Alphaproteobacteria</taxon>
        <taxon>Rhodobacterales</taxon>
        <taxon>Paracoccaceae</taxon>
        <taxon>Paramylibacter</taxon>
    </lineage>
</organism>
<keyword evidence="1" id="KW-0805">Transcription regulation</keyword>
<evidence type="ECO:0000313" key="7">
    <source>
        <dbReference type="Proteomes" id="UP000231516"/>
    </source>
</evidence>
<evidence type="ECO:0000256" key="2">
    <source>
        <dbReference type="ARBA" id="ARBA00023125"/>
    </source>
</evidence>
<evidence type="ECO:0008006" key="8">
    <source>
        <dbReference type="Google" id="ProtNLM"/>
    </source>
</evidence>
<comment type="caution">
    <text evidence="6">The sequence shown here is derived from an EMBL/GenBank/DDBJ whole genome shotgun (WGS) entry which is preliminary data.</text>
</comment>
<evidence type="ECO:0000313" key="6">
    <source>
        <dbReference type="EMBL" id="PIB22881.1"/>
    </source>
</evidence>
<keyword evidence="3" id="KW-0804">Transcription</keyword>
<dbReference type="SUPFAM" id="SSF51206">
    <property type="entry name" value="cAMP-binding domain-like"/>
    <property type="match status" value="1"/>
</dbReference>
<dbReference type="PROSITE" id="PS50042">
    <property type="entry name" value="CNMP_BINDING_3"/>
    <property type="match status" value="1"/>
</dbReference>
<dbReference type="SUPFAM" id="SSF46785">
    <property type="entry name" value="Winged helix' DNA-binding domain"/>
    <property type="match status" value="1"/>
</dbReference>
<dbReference type="SMART" id="SM00100">
    <property type="entry name" value="cNMP"/>
    <property type="match status" value="1"/>
</dbReference>
<dbReference type="Pfam" id="PF00027">
    <property type="entry name" value="cNMP_binding"/>
    <property type="match status" value="1"/>
</dbReference>
<feature type="domain" description="Cyclic nucleotide-binding" evidence="4">
    <location>
        <begin position="13"/>
        <end position="116"/>
    </location>
</feature>
<dbReference type="InterPro" id="IPR036390">
    <property type="entry name" value="WH_DNA-bd_sf"/>
</dbReference>
<dbReference type="Pfam" id="PF13545">
    <property type="entry name" value="HTH_Crp_2"/>
    <property type="match status" value="1"/>
</dbReference>
<dbReference type="OrthoDB" id="190787at2"/>
<dbReference type="PANTHER" id="PTHR24567:SF74">
    <property type="entry name" value="HTH-TYPE TRANSCRIPTIONAL REGULATOR ARCR"/>
    <property type="match status" value="1"/>
</dbReference>
<dbReference type="Gene3D" id="1.10.10.10">
    <property type="entry name" value="Winged helix-like DNA-binding domain superfamily/Winged helix DNA-binding domain"/>
    <property type="match status" value="1"/>
</dbReference>
<evidence type="ECO:0000256" key="1">
    <source>
        <dbReference type="ARBA" id="ARBA00023015"/>
    </source>
</evidence>
<name>A0A2G5K056_9RHOB</name>
<sequence length="231" mass="25604">MQRNELTFPKSTFLGQISQESWNILSSAWSTHLYSSGQFLISADDSNSDVFFVLRGAAKATIYTDKGREISFISVATGDCFGEFSAIDNSPRSSSVVASGECLAASLPAEKYLELIKTYPDMTFAALSILVSHLRHLSKRVVDFNAKSADLRLREALLELALKNTRNAEEDNVLIDRPPTQSELAAFIFSSREGVAREMGRLRKAGIIGREKRSLRIPSIEQLRKTIANSH</sequence>
<dbReference type="GO" id="GO:0003700">
    <property type="term" value="F:DNA-binding transcription factor activity"/>
    <property type="evidence" value="ECO:0007669"/>
    <property type="project" value="TreeGrafter"/>
</dbReference>
<dbReference type="InterPro" id="IPR000595">
    <property type="entry name" value="cNMP-bd_dom"/>
</dbReference>
<dbReference type="CDD" id="cd00038">
    <property type="entry name" value="CAP_ED"/>
    <property type="match status" value="1"/>
</dbReference>
<dbReference type="Gene3D" id="2.60.120.10">
    <property type="entry name" value="Jelly Rolls"/>
    <property type="match status" value="1"/>
</dbReference>
<dbReference type="RefSeq" id="WP_099594661.1">
    <property type="nucleotide sequence ID" value="NZ_MDGM01000015.1"/>
</dbReference>
<reference evidence="6 7" key="1">
    <citation type="submission" date="2016-08" db="EMBL/GenBank/DDBJ databases">
        <title>Draft genome of Amylibacter sp. strain 4G11.</title>
        <authorList>
            <person name="Wong S.-K."/>
            <person name="Hamasaki K."/>
            <person name="Yoshizawa S."/>
        </authorList>
    </citation>
    <scope>NUCLEOTIDE SEQUENCE [LARGE SCALE GENOMIC DNA]</scope>
    <source>
        <strain evidence="6 7">4G11</strain>
    </source>
</reference>
<dbReference type="EMBL" id="MDGM01000015">
    <property type="protein sequence ID" value="PIB22881.1"/>
    <property type="molecule type" value="Genomic_DNA"/>
</dbReference>
<evidence type="ECO:0000256" key="3">
    <source>
        <dbReference type="ARBA" id="ARBA00023163"/>
    </source>
</evidence>
<dbReference type="PANTHER" id="PTHR24567">
    <property type="entry name" value="CRP FAMILY TRANSCRIPTIONAL REGULATORY PROTEIN"/>
    <property type="match status" value="1"/>
</dbReference>
<proteinExistence type="predicted"/>
<keyword evidence="7" id="KW-1185">Reference proteome</keyword>
<accession>A0A2G5K056</accession>
<evidence type="ECO:0000259" key="4">
    <source>
        <dbReference type="PROSITE" id="PS50042"/>
    </source>
</evidence>
<feature type="domain" description="HTH crp-type" evidence="5">
    <location>
        <begin position="147"/>
        <end position="221"/>
    </location>
</feature>
<dbReference type="GO" id="GO:0005829">
    <property type="term" value="C:cytosol"/>
    <property type="evidence" value="ECO:0007669"/>
    <property type="project" value="TreeGrafter"/>
</dbReference>
<dbReference type="Proteomes" id="UP000231516">
    <property type="component" value="Unassembled WGS sequence"/>
</dbReference>
<dbReference type="InterPro" id="IPR036388">
    <property type="entry name" value="WH-like_DNA-bd_sf"/>
</dbReference>
<protein>
    <recommendedName>
        <fullName evidence="8">Crp/Fnr family transcriptional regulator</fullName>
    </recommendedName>
</protein>
<gene>
    <name evidence="6" type="ORF">BFP76_10165</name>
</gene>
<dbReference type="PROSITE" id="PS51063">
    <property type="entry name" value="HTH_CRP_2"/>
    <property type="match status" value="1"/>
</dbReference>
<evidence type="ECO:0000259" key="5">
    <source>
        <dbReference type="PROSITE" id="PS51063"/>
    </source>
</evidence>
<dbReference type="AlphaFoldDB" id="A0A2G5K056"/>
<dbReference type="GO" id="GO:0003677">
    <property type="term" value="F:DNA binding"/>
    <property type="evidence" value="ECO:0007669"/>
    <property type="project" value="UniProtKB-KW"/>
</dbReference>
<dbReference type="InterPro" id="IPR050397">
    <property type="entry name" value="Env_Response_Regulators"/>
</dbReference>
<keyword evidence="2" id="KW-0238">DNA-binding</keyword>
<dbReference type="InterPro" id="IPR018490">
    <property type="entry name" value="cNMP-bd_dom_sf"/>
</dbReference>
<dbReference type="InterPro" id="IPR012318">
    <property type="entry name" value="HTH_CRP"/>
</dbReference>